<dbReference type="InterPro" id="IPR024412">
    <property type="entry name" value="Lsr2_dim_dom"/>
</dbReference>
<evidence type="ECO:0000313" key="4">
    <source>
        <dbReference type="EMBL" id="MFH8253093.1"/>
    </source>
</evidence>
<evidence type="ECO:0000256" key="1">
    <source>
        <dbReference type="ARBA" id="ARBA00023125"/>
    </source>
</evidence>
<feature type="domain" description="Lsr2 dimerization" evidence="2">
    <location>
        <begin position="1"/>
        <end position="61"/>
    </location>
</feature>
<sequence length="108" mass="11496">MAKRIIHQLVDDLDGGVLEHDEGETVLFSIDGIAYEIDLSNAHAAALREALAGYVRAGRRVTASRSASTRRAAGETAAIRQWAAANGHAVSDRGRIPAPIVAEYHAAH</sequence>
<dbReference type="InterPro" id="IPR036625">
    <property type="entry name" value="E3-bd_dom_sf"/>
</dbReference>
<protein>
    <submittedName>
        <fullName evidence="4">Lsr2 family protein</fullName>
    </submittedName>
</protein>
<dbReference type="RefSeq" id="WP_397558518.1">
    <property type="nucleotide sequence ID" value="NZ_JBIQWL010000015.1"/>
</dbReference>
<keyword evidence="1" id="KW-0238">DNA-binding</keyword>
<dbReference type="Gene3D" id="4.10.320.10">
    <property type="entry name" value="E3-binding domain"/>
    <property type="match status" value="1"/>
</dbReference>
<gene>
    <name evidence="4" type="ORF">ACH3VR_22185</name>
</gene>
<name>A0ABW7QG27_9MICO</name>
<dbReference type="EMBL" id="JBIQWL010000015">
    <property type="protein sequence ID" value="MFH8253093.1"/>
    <property type="molecule type" value="Genomic_DNA"/>
</dbReference>
<evidence type="ECO:0000313" key="5">
    <source>
        <dbReference type="Proteomes" id="UP001610861"/>
    </source>
</evidence>
<evidence type="ECO:0000259" key="2">
    <source>
        <dbReference type="Pfam" id="PF11774"/>
    </source>
</evidence>
<dbReference type="Pfam" id="PF11774">
    <property type="entry name" value="Lsr2"/>
    <property type="match status" value="1"/>
</dbReference>
<reference evidence="4 5" key="1">
    <citation type="submission" date="2024-09" db="EMBL/GenBank/DDBJ databases">
        <authorList>
            <person name="Pan X."/>
        </authorList>
    </citation>
    <scope>NUCLEOTIDE SEQUENCE [LARGE SCALE GENOMIC DNA]</scope>
    <source>
        <strain evidence="4 5">B2969</strain>
    </source>
</reference>
<feature type="domain" description="Lsr2 DNA-binding" evidence="3">
    <location>
        <begin position="73"/>
        <end position="107"/>
    </location>
</feature>
<accession>A0ABW7QG27</accession>
<organism evidence="4 5">
    <name type="scientific">Microbacterium alkaliflavum</name>
    <dbReference type="NCBI Taxonomy" id="3248839"/>
    <lineage>
        <taxon>Bacteria</taxon>
        <taxon>Bacillati</taxon>
        <taxon>Actinomycetota</taxon>
        <taxon>Actinomycetes</taxon>
        <taxon>Micrococcales</taxon>
        <taxon>Microbacteriaceae</taxon>
        <taxon>Microbacterium</taxon>
    </lineage>
</organism>
<dbReference type="Gene3D" id="3.30.60.230">
    <property type="entry name" value="Lsr2, dimerization domain"/>
    <property type="match status" value="1"/>
</dbReference>
<comment type="caution">
    <text evidence="4">The sequence shown here is derived from an EMBL/GenBank/DDBJ whole genome shotgun (WGS) entry which is preliminary data.</text>
</comment>
<evidence type="ECO:0000259" key="3">
    <source>
        <dbReference type="Pfam" id="PF23359"/>
    </source>
</evidence>
<keyword evidence="5" id="KW-1185">Reference proteome</keyword>
<dbReference type="InterPro" id="IPR055370">
    <property type="entry name" value="Lsr2_DNA-bd"/>
</dbReference>
<proteinExistence type="predicted"/>
<dbReference type="InterPro" id="IPR042261">
    <property type="entry name" value="Lsr2-like_dimerization"/>
</dbReference>
<dbReference type="Proteomes" id="UP001610861">
    <property type="component" value="Unassembled WGS sequence"/>
</dbReference>
<dbReference type="Pfam" id="PF23359">
    <property type="entry name" value="Lsr2_DNA-bd"/>
    <property type="match status" value="1"/>
</dbReference>